<dbReference type="CDD" id="cd00882">
    <property type="entry name" value="Ras_like_GTPase"/>
    <property type="match status" value="1"/>
</dbReference>
<gene>
    <name evidence="2" type="ORF">CPB83DRAFT_786637</name>
</gene>
<reference evidence="2" key="1">
    <citation type="submission" date="2020-11" db="EMBL/GenBank/DDBJ databases">
        <authorList>
            <consortium name="DOE Joint Genome Institute"/>
            <person name="Ahrendt S."/>
            <person name="Riley R."/>
            <person name="Andreopoulos W."/>
            <person name="Labutti K."/>
            <person name="Pangilinan J."/>
            <person name="Ruiz-Duenas F.J."/>
            <person name="Barrasa J.M."/>
            <person name="Sanchez-Garcia M."/>
            <person name="Camarero S."/>
            <person name="Miyauchi S."/>
            <person name="Serrano A."/>
            <person name="Linde D."/>
            <person name="Babiker R."/>
            <person name="Drula E."/>
            <person name="Ayuso-Fernandez I."/>
            <person name="Pacheco R."/>
            <person name="Padilla G."/>
            <person name="Ferreira P."/>
            <person name="Barriuso J."/>
            <person name="Kellner H."/>
            <person name="Castanera R."/>
            <person name="Alfaro M."/>
            <person name="Ramirez L."/>
            <person name="Pisabarro A.G."/>
            <person name="Kuo A."/>
            <person name="Tritt A."/>
            <person name="Lipzen A."/>
            <person name="He G."/>
            <person name="Yan M."/>
            <person name="Ng V."/>
            <person name="Cullen D."/>
            <person name="Martin F."/>
            <person name="Rosso M.-N."/>
            <person name="Henrissat B."/>
            <person name="Hibbett D."/>
            <person name="Martinez A.T."/>
            <person name="Grigoriev I.V."/>
        </authorList>
    </citation>
    <scope>NUCLEOTIDE SEQUENCE</scope>
    <source>
        <strain evidence="2">CBS 506.95</strain>
    </source>
</reference>
<sequence length="302" mass="34835">MSSTSSPVSTRTNSRFADIKFRVLIIGKANAGKTSILQRICDTTQSPTVYRTVGTSREKIMLRPTQERSEHDIHDELIFANHEGYIFHDSCGFESGDNQELTIIQEFVREKATKKRLKDRLHAIWYCVPMDSRRPSLDTKYILEVCPDKNVPVIAVFTKFDYFKLEISIDMRREKKNPTQEDINAEIKKRFEKHFLAGVRGASTYVRLEKMHKIGQRCDNLIEATADALQDESVMIMLRAVQKENLEHSITLSVKKTTPHLQDPRVEGLGLEGVKRCIMYFPSLWLWVSRYALCGYFSNHAV</sequence>
<dbReference type="InterPro" id="IPR006073">
    <property type="entry name" value="GTP-bd"/>
</dbReference>
<evidence type="ECO:0000313" key="3">
    <source>
        <dbReference type="Proteomes" id="UP000807306"/>
    </source>
</evidence>
<organism evidence="2 3">
    <name type="scientific">Crepidotus variabilis</name>
    <dbReference type="NCBI Taxonomy" id="179855"/>
    <lineage>
        <taxon>Eukaryota</taxon>
        <taxon>Fungi</taxon>
        <taxon>Dikarya</taxon>
        <taxon>Basidiomycota</taxon>
        <taxon>Agaricomycotina</taxon>
        <taxon>Agaricomycetes</taxon>
        <taxon>Agaricomycetidae</taxon>
        <taxon>Agaricales</taxon>
        <taxon>Agaricineae</taxon>
        <taxon>Crepidotaceae</taxon>
        <taxon>Crepidotus</taxon>
    </lineage>
</organism>
<dbReference type="InterPro" id="IPR027417">
    <property type="entry name" value="P-loop_NTPase"/>
</dbReference>
<feature type="non-terminal residue" evidence="2">
    <location>
        <position position="302"/>
    </location>
</feature>
<dbReference type="SUPFAM" id="SSF52540">
    <property type="entry name" value="P-loop containing nucleoside triphosphate hydrolases"/>
    <property type="match status" value="1"/>
</dbReference>
<dbReference type="AlphaFoldDB" id="A0A9P6JT01"/>
<comment type="caution">
    <text evidence="2">The sequence shown here is derived from an EMBL/GenBank/DDBJ whole genome shotgun (WGS) entry which is preliminary data.</text>
</comment>
<accession>A0A9P6JT01</accession>
<evidence type="ECO:0000313" key="2">
    <source>
        <dbReference type="EMBL" id="KAF9531334.1"/>
    </source>
</evidence>
<keyword evidence="3" id="KW-1185">Reference proteome</keyword>
<protein>
    <recommendedName>
        <fullName evidence="1">G domain-containing protein</fullName>
    </recommendedName>
</protein>
<dbReference type="OrthoDB" id="3172613at2759"/>
<proteinExistence type="predicted"/>
<dbReference type="GO" id="GO:0005525">
    <property type="term" value="F:GTP binding"/>
    <property type="evidence" value="ECO:0007669"/>
    <property type="project" value="InterPro"/>
</dbReference>
<dbReference type="Proteomes" id="UP000807306">
    <property type="component" value="Unassembled WGS sequence"/>
</dbReference>
<dbReference type="Pfam" id="PF01926">
    <property type="entry name" value="MMR_HSR1"/>
    <property type="match status" value="1"/>
</dbReference>
<name>A0A9P6JT01_9AGAR</name>
<feature type="domain" description="G" evidence="1">
    <location>
        <begin position="22"/>
        <end position="159"/>
    </location>
</feature>
<evidence type="ECO:0000259" key="1">
    <source>
        <dbReference type="Pfam" id="PF01926"/>
    </source>
</evidence>
<dbReference type="Gene3D" id="3.40.50.300">
    <property type="entry name" value="P-loop containing nucleotide triphosphate hydrolases"/>
    <property type="match status" value="1"/>
</dbReference>
<dbReference type="EMBL" id="MU157835">
    <property type="protein sequence ID" value="KAF9531334.1"/>
    <property type="molecule type" value="Genomic_DNA"/>
</dbReference>